<evidence type="ECO:0000256" key="2">
    <source>
        <dbReference type="ARBA" id="ARBA00006275"/>
    </source>
</evidence>
<comment type="similarity">
    <text evidence="2">Belongs to the SusD family.</text>
</comment>
<keyword evidence="5" id="KW-0998">Cell outer membrane</keyword>
<feature type="domain" description="SusD-like N-terminal" evidence="7">
    <location>
        <begin position="91"/>
        <end position="224"/>
    </location>
</feature>
<proteinExistence type="inferred from homology"/>
<keyword evidence="4" id="KW-0472">Membrane</keyword>
<evidence type="ECO:0000256" key="4">
    <source>
        <dbReference type="ARBA" id="ARBA00023136"/>
    </source>
</evidence>
<dbReference type="InterPro" id="IPR033985">
    <property type="entry name" value="SusD-like_N"/>
</dbReference>
<keyword evidence="9" id="KW-1185">Reference proteome</keyword>
<dbReference type="InterPro" id="IPR011990">
    <property type="entry name" value="TPR-like_helical_dom_sf"/>
</dbReference>
<dbReference type="InterPro" id="IPR012944">
    <property type="entry name" value="SusD_RagB_dom"/>
</dbReference>
<dbReference type="AlphaFoldDB" id="A0A1M6MJZ3"/>
<evidence type="ECO:0000256" key="1">
    <source>
        <dbReference type="ARBA" id="ARBA00004442"/>
    </source>
</evidence>
<comment type="subcellular location">
    <subcellularLocation>
        <location evidence="1">Cell outer membrane</location>
    </subcellularLocation>
</comment>
<name>A0A1M6MJZ3_9FLAO</name>
<dbReference type="Pfam" id="PF14322">
    <property type="entry name" value="SusD-like_3"/>
    <property type="match status" value="1"/>
</dbReference>
<dbReference type="GO" id="GO:0009279">
    <property type="term" value="C:cell outer membrane"/>
    <property type="evidence" value="ECO:0007669"/>
    <property type="project" value="UniProtKB-SubCell"/>
</dbReference>
<dbReference type="STRING" id="558155.SAMN04487911_14312"/>
<feature type="domain" description="RagB/SusD" evidence="6">
    <location>
        <begin position="292"/>
        <end position="596"/>
    </location>
</feature>
<dbReference type="Pfam" id="PF07980">
    <property type="entry name" value="SusD_RagB"/>
    <property type="match status" value="1"/>
</dbReference>
<evidence type="ECO:0000259" key="7">
    <source>
        <dbReference type="Pfam" id="PF14322"/>
    </source>
</evidence>
<keyword evidence="3" id="KW-0732">Signal</keyword>
<accession>A0A1M6MJZ3</accession>
<dbReference type="SUPFAM" id="SSF48452">
    <property type="entry name" value="TPR-like"/>
    <property type="match status" value="1"/>
</dbReference>
<evidence type="ECO:0000313" key="9">
    <source>
        <dbReference type="Proteomes" id="UP000184231"/>
    </source>
</evidence>
<gene>
    <name evidence="8" type="ORF">SAMN04487911_14312</name>
</gene>
<reference evidence="8 9" key="1">
    <citation type="submission" date="2016-11" db="EMBL/GenBank/DDBJ databases">
        <authorList>
            <person name="Jaros S."/>
            <person name="Januszkiewicz K."/>
            <person name="Wedrychowicz H."/>
        </authorList>
    </citation>
    <scope>NUCLEOTIDE SEQUENCE [LARGE SCALE GENOMIC DNA]</scope>
    <source>
        <strain evidence="8 9">CGMCC 1.8863</strain>
    </source>
</reference>
<evidence type="ECO:0000313" key="8">
    <source>
        <dbReference type="EMBL" id="SHJ83788.1"/>
    </source>
</evidence>
<sequence length="596" mass="67013">MFLMIYSCQDDILDKSPLGSISDTVVWSDPVLIDSYLIDLYAQTPVFVNDATSTGGPHSTNLVGMFTVNEMSDEATFGWGFYTRFEVANAKGGLLDINGGMLEYWELPYKVIRALNVFIEKIADAPVPENFKKVRTAEAKFLRAFNYFAMVKRYGGVPLITKAQNIDDSREELYPARNSEKEVYDFIISEMTSAAKDLPSVVPTEDLGRPSKFAALALKSRVALYAGSIAQYGDVQLDGLLGFPIGESVNYYQTSYDASLEIISEGHHALYNQDTDKTNNFKNIFLNEGNRETIFSKRYDGVSNGGIVWGYDFAQAPNPHAWGAGNKDAPFLEMVYEFERLDGSPGVISSEELGNSLWTIEELWGGRDPRLLATIYTQDTPWQGEKVDFHNGIILEDGTIQHEGSYSGEDGSGEVILAKGRDFQPSGTGFGVMKYLDPNADNLQGIANSKTDYIVFRYAEILLNLAESAFELGKTDEALEAINKIRERAGMPVRTSIDFDDIVHERKVELAFEGHRYWDLRRWRRAEEKLTGGNSGIRYVYDYGQDKYAVWLFDKNVETVYGNGNRVPLFKPHYYYFPITLSRTGQNPNLLENPGY</sequence>
<organism evidence="8 9">
    <name type="scientific">Arenibacter nanhaiticus</name>
    <dbReference type="NCBI Taxonomy" id="558155"/>
    <lineage>
        <taxon>Bacteria</taxon>
        <taxon>Pseudomonadati</taxon>
        <taxon>Bacteroidota</taxon>
        <taxon>Flavobacteriia</taxon>
        <taxon>Flavobacteriales</taxon>
        <taxon>Flavobacteriaceae</taxon>
        <taxon>Arenibacter</taxon>
    </lineage>
</organism>
<evidence type="ECO:0000259" key="6">
    <source>
        <dbReference type="Pfam" id="PF07980"/>
    </source>
</evidence>
<dbReference type="Gene3D" id="1.25.40.390">
    <property type="match status" value="1"/>
</dbReference>
<evidence type="ECO:0000256" key="5">
    <source>
        <dbReference type="ARBA" id="ARBA00023237"/>
    </source>
</evidence>
<protein>
    <submittedName>
        <fullName evidence="8">Starch-binding associating with outer membrane</fullName>
    </submittedName>
</protein>
<dbReference type="EMBL" id="FQYX01000043">
    <property type="protein sequence ID" value="SHJ83788.1"/>
    <property type="molecule type" value="Genomic_DNA"/>
</dbReference>
<dbReference type="Proteomes" id="UP000184231">
    <property type="component" value="Unassembled WGS sequence"/>
</dbReference>
<evidence type="ECO:0000256" key="3">
    <source>
        <dbReference type="ARBA" id="ARBA00022729"/>
    </source>
</evidence>